<dbReference type="EMBL" id="QGNW01000914">
    <property type="protein sequence ID" value="RVW58992.1"/>
    <property type="molecule type" value="Genomic_DNA"/>
</dbReference>
<sequence length="139" mass="15611">MSSLFTVLSVLPTSPILTPFSLAKLIYNSKALPKVKVFAWFVANKDNTNDLLQSRRPYKALGQDQCIIIANLKWVPLSGIVEKLGISFEGLATYLEGSDLEEEMYVKLPSGFEETLGRKKDCKLEKSSKAWFAKFMKSI</sequence>
<comment type="caution">
    <text evidence="1">The sequence shown here is derived from an EMBL/GenBank/DDBJ whole genome shotgun (WGS) entry which is preliminary data.</text>
</comment>
<reference evidence="1 2" key="1">
    <citation type="journal article" date="2018" name="PLoS Genet.">
        <title>Population sequencing reveals clonal diversity and ancestral inbreeding in the grapevine cultivar Chardonnay.</title>
        <authorList>
            <person name="Roach M.J."/>
            <person name="Johnson D.L."/>
            <person name="Bohlmann J."/>
            <person name="van Vuuren H.J."/>
            <person name="Jones S.J."/>
            <person name="Pretorius I.S."/>
            <person name="Schmidt S.A."/>
            <person name="Borneman A.R."/>
        </authorList>
    </citation>
    <scope>NUCLEOTIDE SEQUENCE [LARGE SCALE GENOMIC DNA]</scope>
    <source>
        <strain evidence="2">cv. Chardonnay</strain>
        <tissue evidence="1">Leaf</tissue>
    </source>
</reference>
<accession>A0A438FGA6</accession>
<proteinExistence type="predicted"/>
<dbReference type="AlphaFoldDB" id="A0A438FGA6"/>
<dbReference type="Proteomes" id="UP000288805">
    <property type="component" value="Unassembled WGS sequence"/>
</dbReference>
<evidence type="ECO:0000313" key="2">
    <source>
        <dbReference type="Proteomes" id="UP000288805"/>
    </source>
</evidence>
<protein>
    <submittedName>
        <fullName evidence="1">Uncharacterized protein</fullName>
    </submittedName>
</protein>
<name>A0A438FGA6_VITVI</name>
<gene>
    <name evidence="1" type="ORF">CK203_110734</name>
</gene>
<evidence type="ECO:0000313" key="1">
    <source>
        <dbReference type="EMBL" id="RVW58992.1"/>
    </source>
</evidence>
<organism evidence="1 2">
    <name type="scientific">Vitis vinifera</name>
    <name type="common">Grape</name>
    <dbReference type="NCBI Taxonomy" id="29760"/>
    <lineage>
        <taxon>Eukaryota</taxon>
        <taxon>Viridiplantae</taxon>
        <taxon>Streptophyta</taxon>
        <taxon>Embryophyta</taxon>
        <taxon>Tracheophyta</taxon>
        <taxon>Spermatophyta</taxon>
        <taxon>Magnoliopsida</taxon>
        <taxon>eudicotyledons</taxon>
        <taxon>Gunneridae</taxon>
        <taxon>Pentapetalae</taxon>
        <taxon>rosids</taxon>
        <taxon>Vitales</taxon>
        <taxon>Vitaceae</taxon>
        <taxon>Viteae</taxon>
        <taxon>Vitis</taxon>
    </lineage>
</organism>